<reference evidence="2 3" key="1">
    <citation type="submission" date="2024-09" db="EMBL/GenBank/DDBJ databases">
        <title>Chromosome-scale assembly of Riccia fluitans.</title>
        <authorList>
            <person name="Paukszto L."/>
            <person name="Sawicki J."/>
            <person name="Karawczyk K."/>
            <person name="Piernik-Szablinska J."/>
            <person name="Szczecinska M."/>
            <person name="Mazdziarz M."/>
        </authorList>
    </citation>
    <scope>NUCLEOTIDE SEQUENCE [LARGE SCALE GENOMIC DNA]</scope>
    <source>
        <strain evidence="2">Rf_01</strain>
        <tissue evidence="2">Aerial parts of the thallus</tissue>
    </source>
</reference>
<protein>
    <recommendedName>
        <fullName evidence="4">F-box protein</fullName>
    </recommendedName>
</protein>
<dbReference type="PANTHER" id="PTHR33736:SF12">
    <property type="entry name" value="F-BOX DOMAIN-CONTAINING PROTEIN"/>
    <property type="match status" value="1"/>
</dbReference>
<name>A0ABD1ZLH7_9MARC</name>
<organism evidence="2 3">
    <name type="scientific">Riccia fluitans</name>
    <dbReference type="NCBI Taxonomy" id="41844"/>
    <lineage>
        <taxon>Eukaryota</taxon>
        <taxon>Viridiplantae</taxon>
        <taxon>Streptophyta</taxon>
        <taxon>Embryophyta</taxon>
        <taxon>Marchantiophyta</taxon>
        <taxon>Marchantiopsida</taxon>
        <taxon>Marchantiidae</taxon>
        <taxon>Marchantiales</taxon>
        <taxon>Ricciaceae</taxon>
        <taxon>Riccia</taxon>
    </lineage>
</organism>
<dbReference type="Proteomes" id="UP001605036">
    <property type="component" value="Unassembled WGS sequence"/>
</dbReference>
<dbReference type="PANTHER" id="PTHR33736">
    <property type="entry name" value="F-BOX PROTEIN-RELATED"/>
    <property type="match status" value="1"/>
</dbReference>
<keyword evidence="3" id="KW-1185">Reference proteome</keyword>
<comment type="caution">
    <text evidence="2">The sequence shown here is derived from an EMBL/GenBank/DDBJ whole genome shotgun (WGS) entry which is preliminary data.</text>
</comment>
<accession>A0ABD1ZLH7</accession>
<gene>
    <name evidence="2" type="ORF">R1flu_020433</name>
</gene>
<evidence type="ECO:0000313" key="3">
    <source>
        <dbReference type="Proteomes" id="UP001605036"/>
    </source>
</evidence>
<dbReference type="InterPro" id="IPR045283">
    <property type="entry name" value="AT3G44326-like"/>
</dbReference>
<dbReference type="AlphaFoldDB" id="A0ABD1ZLH7"/>
<proteinExistence type="predicted"/>
<dbReference type="InterPro" id="IPR036047">
    <property type="entry name" value="F-box-like_dom_sf"/>
</dbReference>
<keyword evidence="1" id="KW-1133">Transmembrane helix</keyword>
<evidence type="ECO:0000313" key="2">
    <source>
        <dbReference type="EMBL" id="KAL2652305.1"/>
    </source>
</evidence>
<keyword evidence="1" id="KW-0812">Transmembrane</keyword>
<feature type="transmembrane region" description="Helical" evidence="1">
    <location>
        <begin position="353"/>
        <end position="374"/>
    </location>
</feature>
<dbReference type="Gene3D" id="1.20.1280.50">
    <property type="match status" value="1"/>
</dbReference>
<dbReference type="SUPFAM" id="SSF81383">
    <property type="entry name" value="F-box domain"/>
    <property type="match status" value="1"/>
</dbReference>
<sequence>MAPPSGEDLGLEAGPLNNDIVFEVLKRVDPVTLATVSCASSGIRKVSGDEVLWEKCCNERWPSTKDFEIKALIKEVGGFQKLYGKCYPLIISKEQSLPRDFGDYEMDDSDEWWDKEDKGGYDFSPSNLVSFVDVVYGEKCIFSKTIHGIPGAEDFLGWFSSCPFRIDLLRSPEEEDERGQAPVLITHGLPSIVSVDRERKDGKFWKALWDNVRVSWIMINKKTKEMANLSSWKPLGGLRHWPCGGDFLIRFGSVLPARRSCLCNIVIKCRLSDSDVGETVNSKLRLTELSMQLEDMGGAHVNGKESLAILHTALGCPRSSLHTDVLTSYHQYLKAQSELKERKTRQEVRLDTAAVVSGIGIFMFICYSIICLVAKGRVF</sequence>
<keyword evidence="1" id="KW-0472">Membrane</keyword>
<dbReference type="EMBL" id="JBHFFA010000001">
    <property type="protein sequence ID" value="KAL2652305.1"/>
    <property type="molecule type" value="Genomic_DNA"/>
</dbReference>
<evidence type="ECO:0000256" key="1">
    <source>
        <dbReference type="SAM" id="Phobius"/>
    </source>
</evidence>
<evidence type="ECO:0008006" key="4">
    <source>
        <dbReference type="Google" id="ProtNLM"/>
    </source>
</evidence>